<dbReference type="GO" id="GO:0046872">
    <property type="term" value="F:metal ion binding"/>
    <property type="evidence" value="ECO:0007669"/>
    <property type="project" value="UniProtKB-KW"/>
</dbReference>
<evidence type="ECO:0000259" key="4">
    <source>
        <dbReference type="Pfam" id="PF13359"/>
    </source>
</evidence>
<keyword evidence="3" id="KW-0812">Transmembrane</keyword>
<evidence type="ECO:0000256" key="1">
    <source>
        <dbReference type="ARBA" id="ARBA00001968"/>
    </source>
</evidence>
<comment type="caution">
    <text evidence="5">The sequence shown here is derived from an EMBL/GenBank/DDBJ whole genome shotgun (WGS) entry which is preliminary data.</text>
</comment>
<evidence type="ECO:0000313" key="6">
    <source>
        <dbReference type="Proteomes" id="UP001219518"/>
    </source>
</evidence>
<dbReference type="InterPro" id="IPR027806">
    <property type="entry name" value="HARBI1_dom"/>
</dbReference>
<keyword evidence="3" id="KW-1133">Transmembrane helix</keyword>
<keyword evidence="6" id="KW-1185">Reference proteome</keyword>
<feature type="domain" description="DDE Tnp4" evidence="4">
    <location>
        <begin position="129"/>
        <end position="206"/>
    </location>
</feature>
<feature type="transmembrane region" description="Helical" evidence="3">
    <location>
        <begin position="20"/>
        <end position="41"/>
    </location>
</feature>
<accession>A0AAE1HF84</accession>
<proteinExistence type="predicted"/>
<evidence type="ECO:0000256" key="2">
    <source>
        <dbReference type="ARBA" id="ARBA00022723"/>
    </source>
</evidence>
<name>A0AAE1HF84_9NEOP</name>
<dbReference type="EMBL" id="JAHWGI010000985">
    <property type="protein sequence ID" value="KAK3920018.1"/>
    <property type="molecule type" value="Genomic_DNA"/>
</dbReference>
<reference evidence="5" key="2">
    <citation type="journal article" date="2023" name="BMC Genomics">
        <title>Pest status, molecular evolution, and epigenetic factors derived from the genome assembly of Frankliniella fusca, a thysanopteran phytovirus vector.</title>
        <authorList>
            <person name="Catto M.A."/>
            <person name="Labadie P.E."/>
            <person name="Jacobson A.L."/>
            <person name="Kennedy G.G."/>
            <person name="Srinivasan R."/>
            <person name="Hunt B.G."/>
        </authorList>
    </citation>
    <scope>NUCLEOTIDE SEQUENCE</scope>
    <source>
        <strain evidence="5">PL_HMW_Pooled</strain>
    </source>
</reference>
<organism evidence="5 6">
    <name type="scientific">Frankliniella fusca</name>
    <dbReference type="NCBI Taxonomy" id="407009"/>
    <lineage>
        <taxon>Eukaryota</taxon>
        <taxon>Metazoa</taxon>
        <taxon>Ecdysozoa</taxon>
        <taxon>Arthropoda</taxon>
        <taxon>Hexapoda</taxon>
        <taxon>Insecta</taxon>
        <taxon>Pterygota</taxon>
        <taxon>Neoptera</taxon>
        <taxon>Paraneoptera</taxon>
        <taxon>Thysanoptera</taxon>
        <taxon>Terebrantia</taxon>
        <taxon>Thripoidea</taxon>
        <taxon>Thripidae</taxon>
        <taxon>Frankliniella</taxon>
    </lineage>
</organism>
<dbReference type="Pfam" id="PF13359">
    <property type="entry name" value="DDE_Tnp_4"/>
    <property type="match status" value="1"/>
</dbReference>
<dbReference type="Proteomes" id="UP001219518">
    <property type="component" value="Unassembled WGS sequence"/>
</dbReference>
<evidence type="ECO:0000313" key="5">
    <source>
        <dbReference type="EMBL" id="KAK3920018.1"/>
    </source>
</evidence>
<comment type="cofactor">
    <cofactor evidence="1">
        <name>a divalent metal cation</name>
        <dbReference type="ChEBI" id="CHEBI:60240"/>
    </cofactor>
</comment>
<protein>
    <submittedName>
        <fullName evidence="5">Unconventional myosin-Ia</fullName>
    </submittedName>
</protein>
<gene>
    <name evidence="5" type="ORF">KUF71_009305</name>
</gene>
<evidence type="ECO:0000256" key="3">
    <source>
        <dbReference type="SAM" id="Phobius"/>
    </source>
</evidence>
<keyword evidence="3" id="KW-0472">Membrane</keyword>
<reference evidence="5" key="1">
    <citation type="submission" date="2021-07" db="EMBL/GenBank/DDBJ databases">
        <authorList>
            <person name="Catto M.A."/>
            <person name="Jacobson A."/>
            <person name="Kennedy G."/>
            <person name="Labadie P."/>
            <person name="Hunt B.G."/>
            <person name="Srinivasan R."/>
        </authorList>
    </citation>
    <scope>NUCLEOTIDE SEQUENCE</scope>
    <source>
        <strain evidence="5">PL_HMW_Pooled</strain>
        <tissue evidence="5">Head</tissue>
    </source>
</reference>
<dbReference type="AlphaFoldDB" id="A0AAE1HF84"/>
<keyword evidence="2" id="KW-0479">Metal-binding</keyword>
<sequence>MRRLQLVLMSNADKMNDNCELLVVIAGVGVYLMEQYQLLLLRHRLRRRGRGRGRRRWWVRPVNQLRAELGFHHNLLRETAMGDHEEFFANVRMWPEQFNWLLQQVGPSLEKHSIREPLSPRHRLGLALNDGGVWKSSELGQALDHGEFELPPPTPLPENAVPFPYYFVADEAFPLKTFIMRPYPKKNQERLTPEHRIFNYRLSRAR</sequence>